<reference evidence="1 2" key="1">
    <citation type="journal article" date="2012" name="J. Bacteriol.">
        <title>Draft genome sequence of the cyanide-utilizing bacterium Pseudomonas fluorescens strain NCIMB 11764.</title>
        <authorList>
            <person name="Vilo C.A."/>
            <person name="Benedik M.J."/>
            <person name="Kunz D.A."/>
            <person name="Dong Q."/>
        </authorList>
    </citation>
    <scope>NUCLEOTIDE SEQUENCE [LARGE SCALE GENOMIC DNA]</scope>
    <source>
        <strain evidence="1 2">NCIMB 11764</strain>
    </source>
</reference>
<dbReference type="Proteomes" id="UP000017175">
    <property type="component" value="Chromosome"/>
</dbReference>
<protein>
    <submittedName>
        <fullName evidence="1">Uncharacterized protein</fullName>
    </submittedName>
</protein>
<sequence length="169" mass="18545">MAKPGQIPYADAIHAIALGKEWSGGGSLKWIVKGPEGFPDHHKCRANISINGVIQEGYFVDIFHKKSMIDGIPDKVSIALIVNSARILALDENGPSQHANTVGKGHSFYQQIADHPHLHVPTAESSAGYAEPLKRTSIEDLWQVFLDRANINNAPPFNFPQKDSQMDLL</sequence>
<organism evidence="1 2">
    <name type="scientific">Pseudomonas fluorescens NCIMB 11764</name>
    <dbReference type="NCBI Taxonomy" id="1221522"/>
    <lineage>
        <taxon>Bacteria</taxon>
        <taxon>Pseudomonadati</taxon>
        <taxon>Pseudomonadota</taxon>
        <taxon>Gammaproteobacteria</taxon>
        <taxon>Pseudomonadales</taxon>
        <taxon>Pseudomonadaceae</taxon>
        <taxon>Pseudomonas</taxon>
    </lineage>
</organism>
<evidence type="ECO:0000313" key="2">
    <source>
        <dbReference type="Proteomes" id="UP000017175"/>
    </source>
</evidence>
<dbReference type="OrthoDB" id="6936380at2"/>
<accession>A0A0K1QQ63</accession>
<dbReference type="AlphaFoldDB" id="A0A0K1QQ63"/>
<proteinExistence type="predicted"/>
<dbReference type="RefSeq" id="WP_017337682.1">
    <property type="nucleotide sequence ID" value="NZ_CP010945.1"/>
</dbReference>
<name>A0A0K1QQ63_PSEFL</name>
<gene>
    <name evidence="1" type="ORF">B723_16270</name>
</gene>
<evidence type="ECO:0000313" key="1">
    <source>
        <dbReference type="EMBL" id="AKV07886.1"/>
    </source>
</evidence>
<dbReference type="EMBL" id="CP010945">
    <property type="protein sequence ID" value="AKV07886.1"/>
    <property type="molecule type" value="Genomic_DNA"/>
</dbReference>